<protein>
    <submittedName>
        <fullName evidence="2">NADH dehydrogenase</fullName>
    </submittedName>
</protein>
<reference evidence="3" key="1">
    <citation type="submission" date="2017-04" db="EMBL/GenBank/DDBJ databases">
        <authorList>
            <person name="Varghese N."/>
            <person name="Submissions S."/>
        </authorList>
    </citation>
    <scope>NUCLEOTIDE SEQUENCE [LARGE SCALE GENOMIC DNA]</scope>
    <source>
        <strain evidence="3">DSM 22618</strain>
    </source>
</reference>
<dbReference type="PANTHER" id="PTHR12126">
    <property type="entry name" value="NADH-UBIQUINONE OXIDOREDUCTASE 39 KDA SUBUNIT-RELATED"/>
    <property type="match status" value="1"/>
</dbReference>
<dbReference type="InterPro" id="IPR051207">
    <property type="entry name" value="ComplexI_NDUFA9_subunit"/>
</dbReference>
<gene>
    <name evidence="2" type="ORF">SAMN02745746_01415</name>
</gene>
<feature type="domain" description="NAD(P)-binding" evidence="1">
    <location>
        <begin position="10"/>
        <end position="200"/>
    </location>
</feature>
<evidence type="ECO:0000259" key="1">
    <source>
        <dbReference type="Pfam" id="PF13460"/>
    </source>
</evidence>
<dbReference type="CDD" id="cd05271">
    <property type="entry name" value="NDUFA9_like_SDR_a"/>
    <property type="match status" value="1"/>
</dbReference>
<evidence type="ECO:0000313" key="2">
    <source>
        <dbReference type="EMBL" id="SMF11535.1"/>
    </source>
</evidence>
<dbReference type="Pfam" id="PF13460">
    <property type="entry name" value="NAD_binding_10"/>
    <property type="match status" value="1"/>
</dbReference>
<dbReference type="InterPro" id="IPR036291">
    <property type="entry name" value="NAD(P)-bd_dom_sf"/>
</dbReference>
<dbReference type="PANTHER" id="PTHR12126:SF11">
    <property type="entry name" value="NADH DEHYDROGENASE [UBIQUINONE] 1 ALPHA SUBCOMPLEX SUBUNIT 9, MITOCHONDRIAL"/>
    <property type="match status" value="1"/>
</dbReference>
<evidence type="ECO:0000313" key="3">
    <source>
        <dbReference type="Proteomes" id="UP000192920"/>
    </source>
</evidence>
<dbReference type="AlphaFoldDB" id="A0A1Y6BHC9"/>
<dbReference type="Gene3D" id="3.40.50.720">
    <property type="entry name" value="NAD(P)-binding Rossmann-like Domain"/>
    <property type="match status" value="1"/>
</dbReference>
<proteinExistence type="predicted"/>
<dbReference type="EMBL" id="FXAG01000005">
    <property type="protein sequence ID" value="SMF11535.1"/>
    <property type="molecule type" value="Genomic_DNA"/>
</dbReference>
<organism evidence="2 3">
    <name type="scientific">Pseudogulbenkiania subflava DSM 22618</name>
    <dbReference type="NCBI Taxonomy" id="1123014"/>
    <lineage>
        <taxon>Bacteria</taxon>
        <taxon>Pseudomonadati</taxon>
        <taxon>Pseudomonadota</taxon>
        <taxon>Betaproteobacteria</taxon>
        <taxon>Neisseriales</taxon>
        <taxon>Chromobacteriaceae</taxon>
        <taxon>Pseudogulbenkiania</taxon>
    </lineage>
</organism>
<name>A0A1Y6BHC9_9NEIS</name>
<accession>A0A1Y6BHC9</accession>
<dbReference type="STRING" id="1123014.SAMN02745746_01415"/>
<sequence length="315" mass="34149">MKYQRICVIGGSGFIGGYLGERLAEAGVEITFATRNYEQHKDKLIVLPKTELVEVDVHDQASLNALLHGHDAVVSMVGILHGSRQAFERAHVALPEKIIQACRHNGIRRLIHISALGADPNGPSHYQQTKGIAEQRIEASGLDWTILRPSVVFGRGDSFLTLFAHLARTLPVLPLAGADTRFQPVWADDVARAMVACLANDATVHHKIELSGPKVYALRQLVRYVATLSGRQPLILGVPAGLAMLQAGLMELLPGQPLMSRDNVRSLSVDNVGTGPFPHELLGFSPTALEAIAPLYLGKAEPNKVRSHFRTGAGR</sequence>
<keyword evidence="3" id="KW-1185">Reference proteome</keyword>
<dbReference type="Proteomes" id="UP000192920">
    <property type="component" value="Unassembled WGS sequence"/>
</dbReference>
<dbReference type="RefSeq" id="WP_085275718.1">
    <property type="nucleotide sequence ID" value="NZ_FXAG01000005.1"/>
</dbReference>
<dbReference type="InterPro" id="IPR016040">
    <property type="entry name" value="NAD(P)-bd_dom"/>
</dbReference>
<dbReference type="SUPFAM" id="SSF51735">
    <property type="entry name" value="NAD(P)-binding Rossmann-fold domains"/>
    <property type="match status" value="1"/>
</dbReference>
<dbReference type="GO" id="GO:0044877">
    <property type="term" value="F:protein-containing complex binding"/>
    <property type="evidence" value="ECO:0007669"/>
    <property type="project" value="TreeGrafter"/>
</dbReference>